<feature type="compositionally biased region" description="Polar residues" evidence="1">
    <location>
        <begin position="86"/>
        <end position="103"/>
    </location>
</feature>
<protein>
    <submittedName>
        <fullName evidence="2">Putative replication protein</fullName>
    </submittedName>
</protein>
<evidence type="ECO:0000313" key="2">
    <source>
        <dbReference type="EMBL" id="ABQ95649.1"/>
    </source>
</evidence>
<dbReference type="AlphaFoldDB" id="A6MNA4"/>
<proteinExistence type="predicted"/>
<gene>
    <name evidence="2" type="primary">rep</name>
</gene>
<geneLocation type="plasmid" evidence="2">
    <name>pS4C</name>
</geneLocation>
<name>A6MNA4_9DEIN</name>
<organism evidence="2">
    <name type="scientific">Thermus sp. 4C</name>
    <dbReference type="NCBI Taxonomy" id="446041"/>
    <lineage>
        <taxon>Bacteria</taxon>
        <taxon>Thermotogati</taxon>
        <taxon>Deinococcota</taxon>
        <taxon>Deinococci</taxon>
        <taxon>Thermales</taxon>
        <taxon>Thermaceae</taxon>
        <taxon>Thermus</taxon>
    </lineage>
</organism>
<keyword evidence="2" id="KW-0614">Plasmid</keyword>
<feature type="region of interest" description="Disordered" evidence="1">
    <location>
        <begin position="1"/>
        <end position="111"/>
    </location>
</feature>
<dbReference type="EMBL" id="EF407947">
    <property type="protein sequence ID" value="ABQ95649.1"/>
    <property type="molecule type" value="Genomic_DNA"/>
</dbReference>
<feature type="compositionally biased region" description="Low complexity" evidence="1">
    <location>
        <begin position="1"/>
        <end position="19"/>
    </location>
</feature>
<sequence length="362" mass="39938">MTPRVGTHGAGQAQGTTSGKPRQEVSPVDQNKSFLQDLYKALFQDNEENPEAQDRDPKTPTPPDGEAKNPVQDGLTYTSPPKGCFPQNSPKALSVGGSTSPRTTLPVGDVCKGLPDGPRKLLELLQEIALGILPPGNRDLRRKVGTVVFLLPLEMVALHLGITRQTVWAWKKELEATGLIATDVLYSKVDGKDRALGTLWAVRLRPGKARLTRDDYLHPWRNLGLDISNGILSYRWVQAHKERGIQPTLDTLVLWAQGKRVVPNTKSVAVDLGLILVLPELEEAKLPMMITLLGTYLSQVFDDHLSRRFYAGLMWSVARGELPAQFVFSLIVRTLRDYKDGLVSRPGAYIVRALKAMDEPAA</sequence>
<evidence type="ECO:0000256" key="1">
    <source>
        <dbReference type="SAM" id="MobiDB-lite"/>
    </source>
</evidence>
<accession>A6MNA4</accession>
<reference evidence="2" key="1">
    <citation type="journal article" date="2007" name="Plasmid">
        <title>Sequence analysis and characterizations of two novel plasmids isolated from Thermus sp. 4C.</title>
        <authorList>
            <person name="Ruan L."/>
            <person name="Xu X."/>
        </authorList>
    </citation>
    <scope>NUCLEOTIDE SEQUENCE</scope>
    <source>
        <strain evidence="2">4C</strain>
        <plasmid evidence="2">pS4C</plasmid>
    </source>
</reference>